<dbReference type="GO" id="GO:0046294">
    <property type="term" value="P:formaldehyde catabolic process"/>
    <property type="evidence" value="ECO:0007669"/>
    <property type="project" value="InterPro"/>
</dbReference>
<dbReference type="NCBIfam" id="TIGR02821">
    <property type="entry name" value="fghA_ester_D"/>
    <property type="match status" value="1"/>
</dbReference>
<dbReference type="AlphaFoldDB" id="A0A318KL76"/>
<evidence type="ECO:0000256" key="1">
    <source>
        <dbReference type="ARBA" id="ARBA00005622"/>
    </source>
</evidence>
<comment type="similarity">
    <text evidence="1 7">Belongs to the esterase D family.</text>
</comment>
<dbReference type="GO" id="GO:0052689">
    <property type="term" value="F:carboxylic ester hydrolase activity"/>
    <property type="evidence" value="ECO:0007669"/>
    <property type="project" value="UniProtKB-KW"/>
</dbReference>
<proteinExistence type="inferred from homology"/>
<accession>A0A318KL76</accession>
<evidence type="ECO:0000256" key="4">
    <source>
        <dbReference type="ARBA" id="ARBA00047590"/>
    </source>
</evidence>
<name>A0A318KL76_9NEIS</name>
<dbReference type="FunFam" id="3.40.50.1820:FF:000002">
    <property type="entry name" value="S-formylglutathione hydrolase"/>
    <property type="match status" value="1"/>
</dbReference>
<evidence type="ECO:0000256" key="7">
    <source>
        <dbReference type="RuleBase" id="RU363068"/>
    </source>
</evidence>
<sequence length="282" mass="30655">MSATLELVSSQRCFGGWQRRFRHASASTRCEMTFSVYLPPQAQAGARVPALYWLSGLTCTDENFSTKAGAQRAAAELGLALVIPDTSPRGAHVADAERYDLGQGAGFYLNATQAPWSEHYRMEDYIVDELPALLEAELPIGPLRAISGHSMGGHGALTLAMRHPGRYVSASAFAPIVNPADTPWGQQAFAAYLGEAREAWLAHDASQLMATVAHRLPLRVDQGGGDSFLPEQLQPDVLCAAAKAHGWALDYTLHPDYDHSYYFIASLIEAHLRFHAGHLARA</sequence>
<gene>
    <name evidence="8" type="ORF">DFR34_10917</name>
</gene>
<keyword evidence="2 7" id="KW-0719">Serine esterase</keyword>
<dbReference type="GO" id="GO:0018738">
    <property type="term" value="F:S-formylglutathione hydrolase activity"/>
    <property type="evidence" value="ECO:0007669"/>
    <property type="project" value="UniProtKB-UniRule"/>
</dbReference>
<evidence type="ECO:0000256" key="6">
    <source>
        <dbReference type="PIRSR" id="PIRSR614186-1"/>
    </source>
</evidence>
<dbReference type="GO" id="GO:0005829">
    <property type="term" value="C:cytosol"/>
    <property type="evidence" value="ECO:0007669"/>
    <property type="project" value="TreeGrafter"/>
</dbReference>
<dbReference type="OrthoDB" id="9782200at2"/>
<dbReference type="Gene3D" id="3.40.50.1820">
    <property type="entry name" value="alpha/beta hydrolase"/>
    <property type="match status" value="1"/>
</dbReference>
<comment type="caution">
    <text evidence="8">The sequence shown here is derived from an EMBL/GenBank/DDBJ whole genome shotgun (WGS) entry which is preliminary data.</text>
</comment>
<evidence type="ECO:0000256" key="2">
    <source>
        <dbReference type="ARBA" id="ARBA00022487"/>
    </source>
</evidence>
<dbReference type="EMBL" id="QJKI01000009">
    <property type="protein sequence ID" value="PXX78794.1"/>
    <property type="molecule type" value="Genomic_DNA"/>
</dbReference>
<keyword evidence="3 7" id="KW-0378">Hydrolase</keyword>
<dbReference type="SUPFAM" id="SSF53474">
    <property type="entry name" value="alpha/beta-Hydrolases"/>
    <property type="match status" value="1"/>
</dbReference>
<dbReference type="EC" id="3.1.2.12" evidence="5 7"/>
<evidence type="ECO:0000313" key="8">
    <source>
        <dbReference type="EMBL" id="PXX78794.1"/>
    </source>
</evidence>
<dbReference type="PANTHER" id="PTHR10061">
    <property type="entry name" value="S-FORMYLGLUTATHIONE HYDROLASE"/>
    <property type="match status" value="1"/>
</dbReference>
<evidence type="ECO:0000256" key="3">
    <source>
        <dbReference type="ARBA" id="ARBA00022801"/>
    </source>
</evidence>
<dbReference type="Proteomes" id="UP000247555">
    <property type="component" value="Unassembled WGS sequence"/>
</dbReference>
<protein>
    <recommendedName>
        <fullName evidence="5 7">S-formylglutathione hydrolase</fullName>
        <ecNumber evidence="5 7">3.1.2.12</ecNumber>
    </recommendedName>
</protein>
<dbReference type="RefSeq" id="WP_110390718.1">
    <property type="nucleotide sequence ID" value="NZ_QJKI01000009.1"/>
</dbReference>
<reference evidence="8 9" key="1">
    <citation type="submission" date="2018-05" db="EMBL/GenBank/DDBJ databases">
        <title>Genomic Encyclopedia of Type Strains, Phase IV (KMG-IV): sequencing the most valuable type-strain genomes for metagenomic binning, comparative biology and taxonomic classification.</title>
        <authorList>
            <person name="Goeker M."/>
        </authorList>
    </citation>
    <scope>NUCLEOTIDE SEQUENCE [LARGE SCALE GENOMIC DNA]</scope>
    <source>
        <strain evidence="8 9">DSM 29661</strain>
    </source>
</reference>
<dbReference type="InterPro" id="IPR014186">
    <property type="entry name" value="S-formylglutathione_hydrol"/>
</dbReference>
<dbReference type="PANTHER" id="PTHR10061:SF1">
    <property type="entry name" value="S-FORMYLGLUTATHIONE HYDROLASE YEIG"/>
    <property type="match status" value="1"/>
</dbReference>
<evidence type="ECO:0000313" key="9">
    <source>
        <dbReference type="Proteomes" id="UP000247555"/>
    </source>
</evidence>
<feature type="active site" description="Charge relay system" evidence="6">
    <location>
        <position position="150"/>
    </location>
</feature>
<dbReference type="InterPro" id="IPR000801">
    <property type="entry name" value="Esterase-like"/>
</dbReference>
<comment type="catalytic activity">
    <reaction evidence="4 7">
        <text>S-formylglutathione + H2O = formate + glutathione + H(+)</text>
        <dbReference type="Rhea" id="RHEA:14961"/>
        <dbReference type="ChEBI" id="CHEBI:15377"/>
        <dbReference type="ChEBI" id="CHEBI:15378"/>
        <dbReference type="ChEBI" id="CHEBI:15740"/>
        <dbReference type="ChEBI" id="CHEBI:57688"/>
        <dbReference type="ChEBI" id="CHEBI:57925"/>
        <dbReference type="EC" id="3.1.2.12"/>
    </reaction>
</comment>
<keyword evidence="9" id="KW-1185">Reference proteome</keyword>
<comment type="function">
    <text evidence="7">Serine hydrolase involved in the detoxification of formaldehyde.</text>
</comment>
<dbReference type="InterPro" id="IPR029058">
    <property type="entry name" value="AB_hydrolase_fold"/>
</dbReference>
<evidence type="ECO:0000256" key="5">
    <source>
        <dbReference type="NCBIfam" id="TIGR02821"/>
    </source>
</evidence>
<feature type="active site" description="Charge relay system" evidence="6">
    <location>
        <position position="226"/>
    </location>
</feature>
<organism evidence="8 9">
    <name type="scientific">Rivihabitans pingtungensis</name>
    <dbReference type="NCBI Taxonomy" id="1054498"/>
    <lineage>
        <taxon>Bacteria</taxon>
        <taxon>Pseudomonadati</taxon>
        <taxon>Pseudomonadota</taxon>
        <taxon>Betaproteobacteria</taxon>
        <taxon>Neisseriales</taxon>
        <taxon>Aquaspirillaceae</taxon>
        <taxon>Rivihabitans</taxon>
    </lineage>
</organism>
<dbReference type="Pfam" id="PF00756">
    <property type="entry name" value="Esterase"/>
    <property type="match status" value="1"/>
</dbReference>
<feature type="active site" description="Charge relay system" evidence="6">
    <location>
        <position position="259"/>
    </location>
</feature>